<dbReference type="PIRSF" id="PIRSF000126">
    <property type="entry name" value="11-beta-HSD1"/>
    <property type="match status" value="1"/>
</dbReference>
<dbReference type="PROSITE" id="PS00061">
    <property type="entry name" value="ADH_SHORT"/>
    <property type="match status" value="1"/>
</dbReference>
<accession>A0A4R5LNH2</accession>
<dbReference type="PANTHER" id="PTHR44196">
    <property type="entry name" value="DEHYDROGENASE/REDUCTASE SDR FAMILY MEMBER 7B"/>
    <property type="match status" value="1"/>
</dbReference>
<name>A0A4R5LNH2_9GAMM</name>
<dbReference type="CDD" id="cd05233">
    <property type="entry name" value="SDR_c"/>
    <property type="match status" value="1"/>
</dbReference>
<keyword evidence="4" id="KW-0472">Membrane</keyword>
<dbReference type="EMBL" id="SMSE01000004">
    <property type="protein sequence ID" value="TDG11865.1"/>
    <property type="molecule type" value="Genomic_DNA"/>
</dbReference>
<dbReference type="PRINTS" id="PR00081">
    <property type="entry name" value="GDHRDH"/>
</dbReference>
<dbReference type="SUPFAM" id="SSF51735">
    <property type="entry name" value="NAD(P)-binding Rossmann-fold domains"/>
    <property type="match status" value="1"/>
</dbReference>
<evidence type="ECO:0000256" key="3">
    <source>
        <dbReference type="RuleBase" id="RU000363"/>
    </source>
</evidence>
<dbReference type="Pfam" id="PF00106">
    <property type="entry name" value="adh_short"/>
    <property type="match status" value="1"/>
</dbReference>
<dbReference type="NCBIfam" id="NF006565">
    <property type="entry name" value="PRK09072.1"/>
    <property type="match status" value="1"/>
</dbReference>
<dbReference type="OrthoDB" id="7301144at2"/>
<dbReference type="GO" id="GO:0016020">
    <property type="term" value="C:membrane"/>
    <property type="evidence" value="ECO:0007669"/>
    <property type="project" value="TreeGrafter"/>
</dbReference>
<gene>
    <name evidence="5" type="ORF">E2F43_15975</name>
</gene>
<dbReference type="Gene3D" id="3.40.50.720">
    <property type="entry name" value="NAD(P)-binding Rossmann-like Domain"/>
    <property type="match status" value="1"/>
</dbReference>
<organism evidence="5 6">
    <name type="scientific">Seongchinamella unica</name>
    <dbReference type="NCBI Taxonomy" id="2547392"/>
    <lineage>
        <taxon>Bacteria</taxon>
        <taxon>Pseudomonadati</taxon>
        <taxon>Pseudomonadota</taxon>
        <taxon>Gammaproteobacteria</taxon>
        <taxon>Cellvibrionales</taxon>
        <taxon>Halieaceae</taxon>
        <taxon>Seongchinamella</taxon>
    </lineage>
</organism>
<comment type="similarity">
    <text evidence="1 3">Belongs to the short-chain dehydrogenases/reductases (SDR) family.</text>
</comment>
<keyword evidence="4" id="KW-1133">Transmembrane helix</keyword>
<dbReference type="InterPro" id="IPR036291">
    <property type="entry name" value="NAD(P)-bd_dom_sf"/>
</dbReference>
<evidence type="ECO:0000256" key="2">
    <source>
        <dbReference type="ARBA" id="ARBA00023002"/>
    </source>
</evidence>
<dbReference type="InterPro" id="IPR020904">
    <property type="entry name" value="Sc_DH/Rdtase_CS"/>
</dbReference>
<sequence>MNLDGKWAVVTGAGGGIGGAMAFSLASAGARLVLVGRNSSRLEALCASLPGTGHRTVVADLVTDAGRDSVVAACGTGPDLLVNNAGVNHFGLLEQQSEQQLRQMIDVNLMAPILLTQALLPQLRASKGCVVNVGSGFGSIGFAGYCGYSASKFALRGFTEALRRELADSGIRVQYLAPRAVATDMNPPEVVAMNKELGNTTDSPELVASELMALLASGKPVRQIGAPERFFARLNSLFPGIVDSALGRNLPIIKRRAMAAAGRAG</sequence>
<proteinExistence type="inferred from homology"/>
<evidence type="ECO:0000256" key="4">
    <source>
        <dbReference type="SAM" id="Phobius"/>
    </source>
</evidence>
<dbReference type="PANTHER" id="PTHR44196:SF1">
    <property type="entry name" value="DEHYDROGENASE_REDUCTASE SDR FAMILY MEMBER 7B"/>
    <property type="match status" value="1"/>
</dbReference>
<feature type="transmembrane region" description="Helical" evidence="4">
    <location>
        <begin position="12"/>
        <end position="34"/>
    </location>
</feature>
<reference evidence="5 6" key="1">
    <citation type="submission" date="2019-03" db="EMBL/GenBank/DDBJ databases">
        <title>Seongchinamella monodicae gen. nov., sp. nov., a novel member of the Gammaproteobacteria isolated from a tidal mudflat of beach.</title>
        <authorList>
            <person name="Yang H.G."/>
            <person name="Kang J.W."/>
            <person name="Lee S.D."/>
        </authorList>
    </citation>
    <scope>NUCLEOTIDE SEQUENCE [LARGE SCALE GENOMIC DNA]</scope>
    <source>
        <strain evidence="5 6">GH4-78</strain>
    </source>
</reference>
<evidence type="ECO:0000256" key="1">
    <source>
        <dbReference type="ARBA" id="ARBA00006484"/>
    </source>
</evidence>
<keyword evidence="2" id="KW-0560">Oxidoreductase</keyword>
<dbReference type="RefSeq" id="WP_133214522.1">
    <property type="nucleotide sequence ID" value="NZ_SMSE01000004.1"/>
</dbReference>
<dbReference type="PRINTS" id="PR00080">
    <property type="entry name" value="SDRFAMILY"/>
</dbReference>
<dbReference type="GO" id="GO:0016491">
    <property type="term" value="F:oxidoreductase activity"/>
    <property type="evidence" value="ECO:0007669"/>
    <property type="project" value="UniProtKB-KW"/>
</dbReference>
<comment type="caution">
    <text evidence="5">The sequence shown here is derived from an EMBL/GenBank/DDBJ whole genome shotgun (WGS) entry which is preliminary data.</text>
</comment>
<evidence type="ECO:0000313" key="5">
    <source>
        <dbReference type="EMBL" id="TDG11865.1"/>
    </source>
</evidence>
<dbReference type="InterPro" id="IPR002347">
    <property type="entry name" value="SDR_fam"/>
</dbReference>
<keyword evidence="6" id="KW-1185">Reference proteome</keyword>
<evidence type="ECO:0000313" key="6">
    <source>
        <dbReference type="Proteomes" id="UP000295554"/>
    </source>
</evidence>
<dbReference type="Proteomes" id="UP000295554">
    <property type="component" value="Unassembled WGS sequence"/>
</dbReference>
<keyword evidence="4" id="KW-0812">Transmembrane</keyword>
<protein>
    <submittedName>
        <fullName evidence="5">SDR family oxidoreductase</fullName>
    </submittedName>
</protein>
<dbReference type="AlphaFoldDB" id="A0A4R5LNH2"/>